<accession>A0AA94HLX7</accession>
<comment type="caution">
    <text evidence="4">The sequence shown here is derived from an EMBL/GenBank/DDBJ whole genome shotgun (WGS) entry which is preliminary data.</text>
</comment>
<keyword evidence="4" id="KW-0547">Nucleotide-binding</keyword>
<evidence type="ECO:0000313" key="4">
    <source>
        <dbReference type="EMBL" id="SFS08774.1"/>
    </source>
</evidence>
<dbReference type="Gene3D" id="3.30.870.10">
    <property type="entry name" value="Endonuclease Chain A"/>
    <property type="match status" value="1"/>
</dbReference>
<evidence type="ECO:0000313" key="5">
    <source>
        <dbReference type="Proteomes" id="UP000198506"/>
    </source>
</evidence>
<proteinExistence type="predicted"/>
<dbReference type="PANTHER" id="PTHR47962">
    <property type="entry name" value="ATP-DEPENDENT HELICASE LHR-RELATED-RELATED"/>
    <property type="match status" value="1"/>
</dbReference>
<dbReference type="GO" id="GO:0006793">
    <property type="term" value="P:phosphorus metabolic process"/>
    <property type="evidence" value="ECO:0007669"/>
    <property type="project" value="UniProtKB-ARBA"/>
</dbReference>
<dbReference type="GO" id="GO:0016887">
    <property type="term" value="F:ATP hydrolysis activity"/>
    <property type="evidence" value="ECO:0007669"/>
    <property type="project" value="TreeGrafter"/>
</dbReference>
<feature type="domain" description="PLD phosphodiesterase" evidence="1">
    <location>
        <begin position="204"/>
        <end position="235"/>
    </location>
</feature>
<organism evidence="4 5">
    <name type="scientific">Agrococcus baldri</name>
    <dbReference type="NCBI Taxonomy" id="153730"/>
    <lineage>
        <taxon>Bacteria</taxon>
        <taxon>Bacillati</taxon>
        <taxon>Actinomycetota</taxon>
        <taxon>Actinomycetes</taxon>
        <taxon>Micrococcales</taxon>
        <taxon>Microbacteriaceae</taxon>
        <taxon>Agrococcus</taxon>
    </lineage>
</organism>
<keyword evidence="4" id="KW-0378">Hydrolase</keyword>
<dbReference type="GO" id="GO:0003677">
    <property type="term" value="F:DNA binding"/>
    <property type="evidence" value="ECO:0007669"/>
    <property type="project" value="InterPro"/>
</dbReference>
<keyword evidence="4" id="KW-0067">ATP-binding</keyword>
<dbReference type="InterPro" id="IPR025202">
    <property type="entry name" value="PLD-like_dom"/>
</dbReference>
<dbReference type="GO" id="GO:0004386">
    <property type="term" value="F:helicase activity"/>
    <property type="evidence" value="ECO:0007669"/>
    <property type="project" value="UniProtKB-KW"/>
</dbReference>
<dbReference type="PROSITE" id="PS51192">
    <property type="entry name" value="HELICASE_ATP_BIND_1"/>
    <property type="match status" value="1"/>
</dbReference>
<dbReference type="SUPFAM" id="SSF56024">
    <property type="entry name" value="Phospholipase D/nuclease"/>
    <property type="match status" value="1"/>
</dbReference>
<protein>
    <submittedName>
        <fullName evidence="4">Helicase conserved C-terminal domain-containing protein</fullName>
    </submittedName>
</protein>
<dbReference type="Pfam" id="PF11907">
    <property type="entry name" value="DUF3427"/>
    <property type="match status" value="1"/>
</dbReference>
<dbReference type="Gene3D" id="3.40.50.300">
    <property type="entry name" value="P-loop containing nucleotide triphosphate hydrolases"/>
    <property type="match status" value="2"/>
</dbReference>
<gene>
    <name evidence="4" type="ORF">SAMN04487783_1154</name>
</gene>
<sequence length="1036" mass="114793">MNKVPFGVHDSLLTAELLAAIDSMRPGIGEARFAALEPATLSDRLTRHISGVVRRHLAALSTDADRLDATNELVSRLEPGLTVRRQDEILAGVVKPVMGFQDVDVDRRPLIGFHDSALITNAPKEPSLASQLNSEFATAESIDLLCAFVKYSGIRLLERQLRRAIERGVPVRVITSTYLGASDAAAIEHLTRLGATVKVNYNTASTRLHAKAWLFERNGALSTAYIGSSNLSSAAIVDGLEWNVRLSDSSNHDLVRKFRATFESYWNDSAFEDYDTTTDRDRLRLAIAQAAGGEASRFGFDSAIDDLPAFDINPLPHQQEILEDLEGERSRGNHRNLVVAATGTGKTVVAALDYRLLSEQQAGRRPRLLFIAHRQEILRQARATFRAVLKDGSFGEILTGELKPTEYEHVFASVASLHSKHLSTIDPKQFEIVILDEAHHVAARGWRLAADHFEHQELLGLTATPERGDGKSILDVFDGRIASELRLWDALSSDLLSPFHYFGIADDVDLSGLKWARGGYDSVQLSAALSHNAARAGKVVDATRRYLGDTSRMRALAFCVSVEHATFMAEAFTAAGFKVAAIVAGTPKDVRERAVQQLRQGGLQAIFCVDVFNEGVDIPEIDTVLFLRPTESVTVFLQQLGRGLRRSQGKSVLTVLDFVSKQSDRFSYADRFRALTGVGHRHVVREIEEGFPTAPPGSQIILDRESQETVLANVKRGLRASKSVMASDLRELQSPELDPFLRDSGWSIEDVYRSEGTWTGLRRLALNDKSPIEERTAKLLKRSRSLAHVDDPERADAYSRILRGQSGSYGAMTERDRVFAEMLFFSVWPGNEKQFTSFEAGLAELRSDRLFVDENLNLLEAAKSASHVGNSPAIENRLHLVLSVHARYSREEILPAIRYSQLGSRRPNSIRQGVVYSKTERLDAFMVTLMKAEHQYSPTTMYNDYAISPTLMHWESQAGTREDSPTGQRYINHVAEDSAVVLFVREEKDGPIGTSPYVCIGGATYVEHEGELPMAIKWKLDKAMPTTLFQVAAAVS</sequence>
<name>A0AA94HLX7_9MICO</name>
<dbReference type="GO" id="GO:0005524">
    <property type="term" value="F:ATP binding"/>
    <property type="evidence" value="ECO:0007669"/>
    <property type="project" value="InterPro"/>
</dbReference>
<evidence type="ECO:0000259" key="1">
    <source>
        <dbReference type="PROSITE" id="PS50035"/>
    </source>
</evidence>
<dbReference type="EMBL" id="FOZN01000002">
    <property type="protein sequence ID" value="SFS08774.1"/>
    <property type="molecule type" value="Genomic_DNA"/>
</dbReference>
<dbReference type="InterPro" id="IPR052511">
    <property type="entry name" value="ATP-dep_Helicase"/>
</dbReference>
<dbReference type="AlphaFoldDB" id="A0AA94HLX7"/>
<dbReference type="InterPro" id="IPR027417">
    <property type="entry name" value="P-loop_NTPase"/>
</dbReference>
<dbReference type="Pfam" id="PF00271">
    <property type="entry name" value="Helicase_C"/>
    <property type="match status" value="1"/>
</dbReference>
<dbReference type="SUPFAM" id="SSF52540">
    <property type="entry name" value="P-loop containing nucleoside triphosphate hydrolases"/>
    <property type="match status" value="1"/>
</dbReference>
<dbReference type="InterPro" id="IPR006935">
    <property type="entry name" value="Helicase/UvrB_N"/>
</dbReference>
<evidence type="ECO:0000259" key="2">
    <source>
        <dbReference type="PROSITE" id="PS51192"/>
    </source>
</evidence>
<dbReference type="RefSeq" id="WP_143103039.1">
    <property type="nucleotide sequence ID" value="NZ_FOZN01000002.1"/>
</dbReference>
<dbReference type="InterPro" id="IPR021835">
    <property type="entry name" value="DUF3427"/>
</dbReference>
<dbReference type="Proteomes" id="UP000198506">
    <property type="component" value="Unassembled WGS sequence"/>
</dbReference>
<dbReference type="Pfam" id="PF04851">
    <property type="entry name" value="ResIII"/>
    <property type="match status" value="1"/>
</dbReference>
<feature type="domain" description="Helicase C-terminal" evidence="3">
    <location>
        <begin position="542"/>
        <end position="699"/>
    </location>
</feature>
<dbReference type="PROSITE" id="PS51194">
    <property type="entry name" value="HELICASE_CTER"/>
    <property type="match status" value="1"/>
</dbReference>
<dbReference type="SMART" id="SM00487">
    <property type="entry name" value="DEXDc"/>
    <property type="match status" value="1"/>
</dbReference>
<reference evidence="4 5" key="1">
    <citation type="submission" date="2016-10" db="EMBL/GenBank/DDBJ databases">
        <authorList>
            <person name="Varghese N."/>
            <person name="Submissions S."/>
        </authorList>
    </citation>
    <scope>NUCLEOTIDE SEQUENCE [LARGE SCALE GENOMIC DNA]</scope>
    <source>
        <strain evidence="4 5">IAM 15147</strain>
    </source>
</reference>
<dbReference type="InterPro" id="IPR001736">
    <property type="entry name" value="PLipase_D/transphosphatidylase"/>
</dbReference>
<dbReference type="InterPro" id="IPR014001">
    <property type="entry name" value="Helicase_ATP-bd"/>
</dbReference>
<dbReference type="PROSITE" id="PS50035">
    <property type="entry name" value="PLD"/>
    <property type="match status" value="1"/>
</dbReference>
<dbReference type="CDD" id="cd18032">
    <property type="entry name" value="DEXHc_RE_I_III_res"/>
    <property type="match status" value="1"/>
</dbReference>
<evidence type="ECO:0000259" key="3">
    <source>
        <dbReference type="PROSITE" id="PS51194"/>
    </source>
</evidence>
<keyword evidence="4" id="KW-0347">Helicase</keyword>
<dbReference type="Pfam" id="PF13091">
    <property type="entry name" value="PLDc_2"/>
    <property type="match status" value="1"/>
</dbReference>
<dbReference type="InterPro" id="IPR001650">
    <property type="entry name" value="Helicase_C-like"/>
</dbReference>
<dbReference type="PANTHER" id="PTHR47962:SF7">
    <property type="entry name" value="MITOCHONDRIAL ATP-DEPENDENT HELICASE IRC3-RELATED"/>
    <property type="match status" value="1"/>
</dbReference>
<keyword evidence="5" id="KW-1185">Reference proteome</keyword>
<dbReference type="SMART" id="SM00490">
    <property type="entry name" value="HELICc"/>
    <property type="match status" value="1"/>
</dbReference>
<dbReference type="CDD" id="cd18799">
    <property type="entry name" value="SF2_C_EcoAI-like"/>
    <property type="match status" value="1"/>
</dbReference>
<feature type="domain" description="Helicase ATP-binding" evidence="2">
    <location>
        <begin position="327"/>
        <end position="483"/>
    </location>
</feature>